<organism evidence="2 3">
    <name type="scientific">Phyllostomus discolor</name>
    <name type="common">pale spear-nosed bat</name>
    <dbReference type="NCBI Taxonomy" id="89673"/>
    <lineage>
        <taxon>Eukaryota</taxon>
        <taxon>Metazoa</taxon>
        <taxon>Chordata</taxon>
        <taxon>Craniata</taxon>
        <taxon>Vertebrata</taxon>
        <taxon>Euteleostomi</taxon>
        <taxon>Mammalia</taxon>
        <taxon>Eutheria</taxon>
        <taxon>Laurasiatheria</taxon>
        <taxon>Chiroptera</taxon>
        <taxon>Yangochiroptera</taxon>
        <taxon>Phyllostomidae</taxon>
        <taxon>Phyllostominae</taxon>
        <taxon>Phyllostomus</taxon>
    </lineage>
</organism>
<evidence type="ECO:0000313" key="3">
    <source>
        <dbReference type="Proteomes" id="UP000664940"/>
    </source>
</evidence>
<accession>A0A833YIY6</accession>
<comment type="caution">
    <text evidence="2">The sequence shown here is derived from an EMBL/GenBank/DDBJ whole genome shotgun (WGS) entry which is preliminary data.</text>
</comment>
<protein>
    <submittedName>
        <fullName evidence="2">Myocilin opposite strand</fullName>
    </submittedName>
</protein>
<sequence length="80" mass="8971">MAERSLELNGLKLPYSDLASEVTRRRFTMASREETFTRKPEEARVKLFDLDVDQVPPWGMADPPVPPAPPPSPAEDPHVS</sequence>
<dbReference type="AlphaFoldDB" id="A0A833YIY6"/>
<dbReference type="Proteomes" id="UP000664940">
    <property type="component" value="Unassembled WGS sequence"/>
</dbReference>
<gene>
    <name evidence="2" type="ORF">HJG60_013491</name>
</gene>
<evidence type="ECO:0000313" key="2">
    <source>
        <dbReference type="EMBL" id="KAF6075269.1"/>
    </source>
</evidence>
<reference evidence="2 3" key="1">
    <citation type="journal article" date="2020" name="Nature">
        <title>Six reference-quality genomes reveal evolution of bat adaptations.</title>
        <authorList>
            <person name="Jebb D."/>
            <person name="Huang Z."/>
            <person name="Pippel M."/>
            <person name="Hughes G.M."/>
            <person name="Lavrichenko K."/>
            <person name="Devanna P."/>
            <person name="Winkler S."/>
            <person name="Jermiin L.S."/>
            <person name="Skirmuntt E.C."/>
            <person name="Katzourakis A."/>
            <person name="Burkitt-Gray L."/>
            <person name="Ray D.A."/>
            <person name="Sullivan K.A.M."/>
            <person name="Roscito J.G."/>
            <person name="Kirilenko B.M."/>
            <person name="Davalos L.M."/>
            <person name="Corthals A.P."/>
            <person name="Power M.L."/>
            <person name="Jones G."/>
            <person name="Ransome R.D."/>
            <person name="Dechmann D.K.N."/>
            <person name="Locatelli A.G."/>
            <person name="Puechmaille S.J."/>
            <person name="Fedrigo O."/>
            <person name="Jarvis E.D."/>
            <person name="Hiller M."/>
            <person name="Vernes S.C."/>
            <person name="Myers E.W."/>
            <person name="Teeling E.C."/>
        </authorList>
    </citation>
    <scope>NUCLEOTIDE SEQUENCE [LARGE SCALE GENOMIC DNA]</scope>
    <source>
        <strain evidence="2">Bat1K_MPI-CBG_1</strain>
    </source>
</reference>
<feature type="compositionally biased region" description="Pro residues" evidence="1">
    <location>
        <begin position="63"/>
        <end position="74"/>
    </location>
</feature>
<dbReference type="EMBL" id="JABVXQ010000015">
    <property type="protein sequence ID" value="KAF6075269.1"/>
    <property type="molecule type" value="Genomic_DNA"/>
</dbReference>
<feature type="region of interest" description="Disordered" evidence="1">
    <location>
        <begin position="55"/>
        <end position="80"/>
    </location>
</feature>
<proteinExistence type="predicted"/>
<evidence type="ECO:0000256" key="1">
    <source>
        <dbReference type="SAM" id="MobiDB-lite"/>
    </source>
</evidence>
<name>A0A833YIY6_9CHIR</name>